<gene>
    <name evidence="1" type="ORF">NUW54_g8388</name>
</gene>
<evidence type="ECO:0000313" key="2">
    <source>
        <dbReference type="Proteomes" id="UP001144978"/>
    </source>
</evidence>
<comment type="caution">
    <text evidence="1">The sequence shown here is derived from an EMBL/GenBank/DDBJ whole genome shotgun (WGS) entry which is preliminary data.</text>
</comment>
<dbReference type="EMBL" id="JANSHE010002591">
    <property type="protein sequence ID" value="KAJ2990732.1"/>
    <property type="molecule type" value="Genomic_DNA"/>
</dbReference>
<dbReference type="Proteomes" id="UP001144978">
    <property type="component" value="Unassembled WGS sequence"/>
</dbReference>
<protein>
    <submittedName>
        <fullName evidence="1">Uncharacterized protein</fullName>
    </submittedName>
</protein>
<sequence length="154" mass="16973">MSRYLPFSKLKRFTRNMQSLSVSDNGVQLSYIDSGLPPSADEGYMTFFLIHGSAFTAYIFERLLSLGASAKARFVAINRRDYPGSTPLTPEDHNTLVSGTDEQKTSYLKARGLEVASFVDHFVVNNSIPPISEDGTRGGFVLVGWSLGTLRKLS</sequence>
<proteinExistence type="predicted"/>
<name>A0ACC1PDS5_9APHY</name>
<organism evidence="1 2">
    <name type="scientific">Trametes sanguinea</name>
    <dbReference type="NCBI Taxonomy" id="158606"/>
    <lineage>
        <taxon>Eukaryota</taxon>
        <taxon>Fungi</taxon>
        <taxon>Dikarya</taxon>
        <taxon>Basidiomycota</taxon>
        <taxon>Agaricomycotina</taxon>
        <taxon>Agaricomycetes</taxon>
        <taxon>Polyporales</taxon>
        <taxon>Polyporaceae</taxon>
        <taxon>Trametes</taxon>
    </lineage>
</organism>
<keyword evidence="2" id="KW-1185">Reference proteome</keyword>
<accession>A0ACC1PDS5</accession>
<reference evidence="1" key="1">
    <citation type="submission" date="2022-08" db="EMBL/GenBank/DDBJ databases">
        <title>Genome Sequence of Pycnoporus sanguineus.</title>
        <authorList>
            <person name="Buettner E."/>
        </authorList>
    </citation>
    <scope>NUCLEOTIDE SEQUENCE</scope>
    <source>
        <strain evidence="1">CG-C14</strain>
    </source>
</reference>
<evidence type="ECO:0000313" key="1">
    <source>
        <dbReference type="EMBL" id="KAJ2990732.1"/>
    </source>
</evidence>